<protein>
    <submittedName>
        <fullName evidence="1">Uncharacterized protein</fullName>
    </submittedName>
</protein>
<evidence type="ECO:0000313" key="1">
    <source>
        <dbReference type="EMBL" id="ETO03149.1"/>
    </source>
</evidence>
<sequence length="138" mass="16249">IRQYAKNIEDLREMSKHAINSIEIKKYEITFDLQCYVIIQSNYKLLHNNSTCLYLKIKTSLIILNYMFPKHDVCIETQVALKSLITFVIDKSKGNIYKYIMDEMNSASCTDIEKSRKKELEGQVFETYISLQEIIIHI</sequence>
<reference evidence="1 2" key="1">
    <citation type="journal article" date="2013" name="Curr. Biol.">
        <title>The Genome of the Foraminiferan Reticulomyxa filosa.</title>
        <authorList>
            <person name="Glockner G."/>
            <person name="Hulsmann N."/>
            <person name="Schleicher M."/>
            <person name="Noegel A.A."/>
            <person name="Eichinger L."/>
            <person name="Gallinger C."/>
            <person name="Pawlowski J."/>
            <person name="Sierra R."/>
            <person name="Euteneuer U."/>
            <person name="Pillet L."/>
            <person name="Moustafa A."/>
            <person name="Platzer M."/>
            <person name="Groth M."/>
            <person name="Szafranski K."/>
            <person name="Schliwa M."/>
        </authorList>
    </citation>
    <scope>NUCLEOTIDE SEQUENCE [LARGE SCALE GENOMIC DNA]</scope>
</reference>
<gene>
    <name evidence="1" type="ORF">RFI_34261</name>
</gene>
<dbReference type="EMBL" id="ASPP01034028">
    <property type="protein sequence ID" value="ETO03149.1"/>
    <property type="molecule type" value="Genomic_DNA"/>
</dbReference>
<feature type="non-terminal residue" evidence="1">
    <location>
        <position position="1"/>
    </location>
</feature>
<dbReference type="Proteomes" id="UP000023152">
    <property type="component" value="Unassembled WGS sequence"/>
</dbReference>
<evidence type="ECO:0000313" key="2">
    <source>
        <dbReference type="Proteomes" id="UP000023152"/>
    </source>
</evidence>
<keyword evidence="2" id="KW-1185">Reference proteome</keyword>
<proteinExistence type="predicted"/>
<organism evidence="1 2">
    <name type="scientific">Reticulomyxa filosa</name>
    <dbReference type="NCBI Taxonomy" id="46433"/>
    <lineage>
        <taxon>Eukaryota</taxon>
        <taxon>Sar</taxon>
        <taxon>Rhizaria</taxon>
        <taxon>Retaria</taxon>
        <taxon>Foraminifera</taxon>
        <taxon>Monothalamids</taxon>
        <taxon>Reticulomyxidae</taxon>
        <taxon>Reticulomyxa</taxon>
    </lineage>
</organism>
<name>X6LNE7_RETFI</name>
<dbReference type="AlphaFoldDB" id="X6LNE7"/>
<accession>X6LNE7</accession>
<comment type="caution">
    <text evidence="1">The sequence shown here is derived from an EMBL/GenBank/DDBJ whole genome shotgun (WGS) entry which is preliminary data.</text>
</comment>